<feature type="signal peptide" evidence="2">
    <location>
        <begin position="1"/>
        <end position="23"/>
    </location>
</feature>
<sequence length="106" mass="11815">MDGFDSVSLTVQVQFLWLCSALCHNPNQPPRAAEEKSGKHPIRHATYSVEHRDGEESAQPPSSALKHHYTSAWDFRQPDTRAEVSSTAAAINLSGFLQFQGERRHG</sequence>
<keyword evidence="2" id="KW-0732">Signal</keyword>
<evidence type="ECO:0000313" key="4">
    <source>
        <dbReference type="Proteomes" id="UP001629113"/>
    </source>
</evidence>
<feature type="chain" id="PRO_5046656465" evidence="2">
    <location>
        <begin position="24"/>
        <end position="106"/>
    </location>
</feature>
<evidence type="ECO:0000313" key="3">
    <source>
        <dbReference type="EMBL" id="KAL3420137.1"/>
    </source>
</evidence>
<dbReference type="EMBL" id="JBFCZG010000007">
    <property type="protein sequence ID" value="KAL3420137.1"/>
    <property type="molecule type" value="Genomic_DNA"/>
</dbReference>
<gene>
    <name evidence="3" type="ORF">PVAG01_08636</name>
</gene>
<protein>
    <submittedName>
        <fullName evidence="3">Uncharacterized protein</fullName>
    </submittedName>
</protein>
<feature type="region of interest" description="Disordered" evidence="1">
    <location>
        <begin position="27"/>
        <end position="69"/>
    </location>
</feature>
<name>A0ABR4P9Z1_9HELO</name>
<reference evidence="3 4" key="1">
    <citation type="submission" date="2024-06" db="EMBL/GenBank/DDBJ databases">
        <title>Complete genome of Phlyctema vagabunda strain 19-DSS-EL-015.</title>
        <authorList>
            <person name="Fiorenzani C."/>
        </authorList>
    </citation>
    <scope>NUCLEOTIDE SEQUENCE [LARGE SCALE GENOMIC DNA]</scope>
    <source>
        <strain evidence="3 4">19-DSS-EL-015</strain>
    </source>
</reference>
<accession>A0ABR4P9Z1</accession>
<dbReference type="Proteomes" id="UP001629113">
    <property type="component" value="Unassembled WGS sequence"/>
</dbReference>
<comment type="caution">
    <text evidence="3">The sequence shown here is derived from an EMBL/GenBank/DDBJ whole genome shotgun (WGS) entry which is preliminary data.</text>
</comment>
<keyword evidence="4" id="KW-1185">Reference proteome</keyword>
<proteinExistence type="predicted"/>
<evidence type="ECO:0000256" key="1">
    <source>
        <dbReference type="SAM" id="MobiDB-lite"/>
    </source>
</evidence>
<organism evidence="3 4">
    <name type="scientific">Phlyctema vagabunda</name>
    <dbReference type="NCBI Taxonomy" id="108571"/>
    <lineage>
        <taxon>Eukaryota</taxon>
        <taxon>Fungi</taxon>
        <taxon>Dikarya</taxon>
        <taxon>Ascomycota</taxon>
        <taxon>Pezizomycotina</taxon>
        <taxon>Leotiomycetes</taxon>
        <taxon>Helotiales</taxon>
        <taxon>Dermateaceae</taxon>
        <taxon>Phlyctema</taxon>
    </lineage>
</organism>
<evidence type="ECO:0000256" key="2">
    <source>
        <dbReference type="SAM" id="SignalP"/>
    </source>
</evidence>